<gene>
    <name evidence="1" type="ORF">GF068_27015</name>
</gene>
<accession>A0A6N7PYJ2</accession>
<protein>
    <submittedName>
        <fullName evidence="1">Uncharacterized protein</fullName>
    </submittedName>
</protein>
<dbReference type="OrthoDB" id="10021409at2"/>
<reference evidence="1 2" key="1">
    <citation type="submission" date="2019-10" db="EMBL/GenBank/DDBJ databases">
        <title>A soil myxobacterium in the family Polyangiaceae.</title>
        <authorList>
            <person name="Li Y."/>
            <person name="Wang J."/>
        </authorList>
    </citation>
    <scope>NUCLEOTIDE SEQUENCE [LARGE SCALE GENOMIC DNA]</scope>
    <source>
        <strain evidence="1 2">DSM 14734</strain>
    </source>
</reference>
<evidence type="ECO:0000313" key="1">
    <source>
        <dbReference type="EMBL" id="MRG95540.1"/>
    </source>
</evidence>
<evidence type="ECO:0000313" key="2">
    <source>
        <dbReference type="Proteomes" id="UP000440224"/>
    </source>
</evidence>
<proteinExistence type="predicted"/>
<comment type="caution">
    <text evidence="1">The sequence shown here is derived from an EMBL/GenBank/DDBJ whole genome shotgun (WGS) entry which is preliminary data.</text>
</comment>
<name>A0A6N7PYJ2_9BACT</name>
<dbReference type="RefSeq" id="WP_153822359.1">
    <property type="nucleotide sequence ID" value="NZ_WJIE01000008.1"/>
</dbReference>
<dbReference type="AlphaFoldDB" id="A0A6N7PYJ2"/>
<dbReference type="EMBL" id="WJIE01000008">
    <property type="protein sequence ID" value="MRG95540.1"/>
    <property type="molecule type" value="Genomic_DNA"/>
</dbReference>
<organism evidence="1 2">
    <name type="scientific">Polyangium spumosum</name>
    <dbReference type="NCBI Taxonomy" id="889282"/>
    <lineage>
        <taxon>Bacteria</taxon>
        <taxon>Pseudomonadati</taxon>
        <taxon>Myxococcota</taxon>
        <taxon>Polyangia</taxon>
        <taxon>Polyangiales</taxon>
        <taxon>Polyangiaceae</taxon>
        <taxon>Polyangium</taxon>
    </lineage>
</organism>
<keyword evidence="2" id="KW-1185">Reference proteome</keyword>
<sequence length="77" mass="8467">MQEGRGGPRAPCGDAYVAQLGRWIDVILAACRAHQVQVVDAVRARTVLLGLAQRSPFLDDPRMREVLGFFGLEKEST</sequence>
<dbReference type="Proteomes" id="UP000440224">
    <property type="component" value="Unassembled WGS sequence"/>
</dbReference>